<dbReference type="Pfam" id="PF01633">
    <property type="entry name" value="Choline_kinase"/>
    <property type="match status" value="2"/>
</dbReference>
<proteinExistence type="inferred from homology"/>
<dbReference type="Proteomes" id="UP000728032">
    <property type="component" value="Unassembled WGS sequence"/>
</dbReference>
<feature type="compositionally biased region" description="Basic and acidic residues" evidence="4">
    <location>
        <begin position="1"/>
        <end position="18"/>
    </location>
</feature>
<keyword evidence="6" id="KW-1185">Reference proteome</keyword>
<keyword evidence="1" id="KW-0444">Lipid biosynthesis</keyword>
<keyword evidence="2" id="KW-1208">Phospholipid metabolism</keyword>
<accession>A0A7R9LXR2</accession>
<name>A0A7R9LXR2_9ACAR</name>
<dbReference type="Gene3D" id="3.90.1200.10">
    <property type="match status" value="2"/>
</dbReference>
<dbReference type="EMBL" id="OC918684">
    <property type="protein sequence ID" value="CAD7649878.1"/>
    <property type="molecule type" value="Genomic_DNA"/>
</dbReference>
<evidence type="ECO:0000256" key="4">
    <source>
        <dbReference type="SAM" id="MobiDB-lite"/>
    </source>
</evidence>
<dbReference type="OrthoDB" id="6497831at2759"/>
<evidence type="ECO:0000313" key="6">
    <source>
        <dbReference type="Proteomes" id="UP000728032"/>
    </source>
</evidence>
<protein>
    <submittedName>
        <fullName evidence="5">Uncharacterized protein</fullName>
    </submittedName>
</protein>
<dbReference type="AlphaFoldDB" id="A0A7R9LXR2"/>
<feature type="region of interest" description="Disordered" evidence="4">
    <location>
        <begin position="1"/>
        <end position="20"/>
    </location>
</feature>
<keyword evidence="1" id="KW-0443">Lipid metabolism</keyword>
<dbReference type="Gene3D" id="3.30.200.20">
    <property type="entry name" value="Phosphorylase Kinase, domain 1"/>
    <property type="match status" value="3"/>
</dbReference>
<dbReference type="GO" id="GO:0006646">
    <property type="term" value="P:phosphatidylethanolamine biosynthetic process"/>
    <property type="evidence" value="ECO:0007669"/>
    <property type="project" value="TreeGrafter"/>
</dbReference>
<dbReference type="PANTHER" id="PTHR22603">
    <property type="entry name" value="CHOLINE/ETHANOALAMINE KINASE"/>
    <property type="match status" value="1"/>
</dbReference>
<dbReference type="GO" id="GO:0005737">
    <property type="term" value="C:cytoplasm"/>
    <property type="evidence" value="ECO:0007669"/>
    <property type="project" value="TreeGrafter"/>
</dbReference>
<organism evidence="5">
    <name type="scientific">Oppiella nova</name>
    <dbReference type="NCBI Taxonomy" id="334625"/>
    <lineage>
        <taxon>Eukaryota</taxon>
        <taxon>Metazoa</taxon>
        <taxon>Ecdysozoa</taxon>
        <taxon>Arthropoda</taxon>
        <taxon>Chelicerata</taxon>
        <taxon>Arachnida</taxon>
        <taxon>Acari</taxon>
        <taxon>Acariformes</taxon>
        <taxon>Sarcoptiformes</taxon>
        <taxon>Oribatida</taxon>
        <taxon>Brachypylina</taxon>
        <taxon>Oppioidea</taxon>
        <taxon>Oppiidae</taxon>
        <taxon>Oppiella</taxon>
    </lineage>
</organism>
<evidence type="ECO:0000256" key="2">
    <source>
        <dbReference type="ARBA" id="ARBA00023264"/>
    </source>
</evidence>
<comment type="similarity">
    <text evidence="3">Belongs to the choline/ethanolamine kinase family.</text>
</comment>
<dbReference type="GO" id="GO:0004103">
    <property type="term" value="F:choline kinase activity"/>
    <property type="evidence" value="ECO:0007669"/>
    <property type="project" value="TreeGrafter"/>
</dbReference>
<dbReference type="SUPFAM" id="SSF56112">
    <property type="entry name" value="Protein kinase-like (PK-like)"/>
    <property type="match status" value="3"/>
</dbReference>
<dbReference type="InterPro" id="IPR011009">
    <property type="entry name" value="Kinase-like_dom_sf"/>
</dbReference>
<feature type="non-terminal residue" evidence="5">
    <location>
        <position position="1"/>
    </location>
</feature>
<dbReference type="EMBL" id="CAJPVJ010003859">
    <property type="protein sequence ID" value="CAG2168015.1"/>
    <property type="molecule type" value="Genomic_DNA"/>
</dbReference>
<evidence type="ECO:0000313" key="5">
    <source>
        <dbReference type="EMBL" id="CAD7649878.1"/>
    </source>
</evidence>
<keyword evidence="1" id="KW-0594">Phospholipid biosynthesis</keyword>
<evidence type="ECO:0000256" key="1">
    <source>
        <dbReference type="ARBA" id="ARBA00023209"/>
    </source>
</evidence>
<sequence length="906" mass="105588">MSTETKMGDENNNKHFEYPENPEDFDFSSLTLERGDTPQDIKERCFDLCHDYLGGVWRRVNIDDIEVKRLSGGLTNQLYYCALNEDHRKLVTTEPKEVAIRLYLEKHFNNTDHEGNERLTDNLGPKIYGLFESGQIQKYYQHKCFRTEQHNDLKLVQELAQKLARIHSTVVPIKKNSNWIFDFFDNSYDDAYKLFDLKALYRETNCETLLRHDLKEELQWLKKVITKIDSPITFTHIDFRGSNIMITENDGIVVCDFEYSCNGNRGYDFGTKFAEWGRELADVMKQFEFPEDSAFKPFIDEYIKESTKLLGKAFSSDKRNTFSHILKEGKIFTLVSNMFMVLLSLKNNDSFVKDVPFDKKEAMPYSDLMYRNYYYLKDSSLTLERGDTPHDIKKRCYNLCQDYLGGVWLQVNIDDIEVKRLSGGLTNQLYYCALNEDHRKLVTTEPKEVAIRLKLVTTEPKEVAIRLYLEKHFNNTDHEGNERLTDVIIALIMSEKNLGPKIYGLFESGQIQKYYQHQCFRTAETNDPKLVQELAQKLARIHSTVVPIKKNSNWIFDFFDNSYDDAYKLFDLKALYRETNCETLLRHDLKDELEWLKKVITEIDSPITFTHIDFRGSNIMVTENDGIVVCDFEYSCNGNRGYDFGTKFAEWGRELADIMKQFEFPEDSAFKPFIDEYMKESTKLLGKAFSSDKRNTFSHILKEGKIFTLVSNMFMILMSIKAKESVIKEIPFDKKATMPYVEMFYKNYYHLKHRFIADKKQIMETKTEQMSNETENNSKPKKTFKDLTTLEGLNLDDIDLIKGETPPDIKERCLELCKQYLSGNWTQQTLDTIQVTRVSGGMTNQLYYCGITSPSMESADVPQEVAVRLYGPKYFNNQDCGGNERLTDVVIALMVSDSKLGPKVYG</sequence>
<dbReference type="PANTHER" id="PTHR22603:SF93">
    <property type="entry name" value="RE24176P"/>
    <property type="match status" value="1"/>
</dbReference>
<dbReference type="GO" id="GO:0004305">
    <property type="term" value="F:ethanolamine kinase activity"/>
    <property type="evidence" value="ECO:0007669"/>
    <property type="project" value="TreeGrafter"/>
</dbReference>
<gene>
    <name evidence="5" type="ORF">ONB1V03_LOCUS7509</name>
</gene>
<reference evidence="5" key="1">
    <citation type="submission" date="2020-11" db="EMBL/GenBank/DDBJ databases">
        <authorList>
            <person name="Tran Van P."/>
        </authorList>
    </citation>
    <scope>NUCLEOTIDE SEQUENCE</scope>
</reference>
<evidence type="ECO:0000256" key="3">
    <source>
        <dbReference type="ARBA" id="ARBA00038211"/>
    </source>
</evidence>